<evidence type="ECO:0008006" key="3">
    <source>
        <dbReference type="Google" id="ProtNLM"/>
    </source>
</evidence>
<protein>
    <recommendedName>
        <fullName evidence="3">DUF1836 domain-containing protein</fullName>
    </recommendedName>
</protein>
<dbReference type="Pfam" id="PF08876">
    <property type="entry name" value="DUF1836"/>
    <property type="match status" value="1"/>
</dbReference>
<dbReference type="AlphaFoldDB" id="A0A0P8WT10"/>
<comment type="caution">
    <text evidence="1">The sequence shown here is derived from an EMBL/GenBank/DDBJ whole genome shotgun (WGS) entry which is preliminary data.</text>
</comment>
<dbReference type="PATRIC" id="fig|36849.3.peg.1059"/>
<dbReference type="PANTHER" id="PTHR40056">
    <property type="entry name" value="HYPOTHETICAL CYTOSOLIC PROTEIN"/>
    <property type="match status" value="1"/>
</dbReference>
<dbReference type="InterPro" id="IPR014975">
    <property type="entry name" value="DUF1836"/>
</dbReference>
<reference evidence="1 2" key="1">
    <citation type="submission" date="2015-09" db="EMBL/GenBank/DDBJ databases">
        <title>Genome sequence of Oxobacter pfennigii DSM 3222.</title>
        <authorList>
            <person name="Poehlein A."/>
            <person name="Bengelsdorf F.R."/>
            <person name="Schiel-Bengelsdorf B."/>
            <person name="Duerre P."/>
            <person name="Daniel R."/>
        </authorList>
    </citation>
    <scope>NUCLEOTIDE SEQUENCE [LARGE SCALE GENOMIC DNA]</scope>
    <source>
        <strain evidence="1 2">DSM 3222</strain>
    </source>
</reference>
<dbReference type="Proteomes" id="UP000050326">
    <property type="component" value="Unassembled WGS sequence"/>
</dbReference>
<dbReference type="EMBL" id="LKET01000021">
    <property type="protein sequence ID" value="KPU45758.1"/>
    <property type="molecule type" value="Genomic_DNA"/>
</dbReference>
<keyword evidence="2" id="KW-1185">Reference proteome</keyword>
<dbReference type="STRING" id="36849.OXPF_09920"/>
<evidence type="ECO:0000313" key="1">
    <source>
        <dbReference type="EMBL" id="KPU45758.1"/>
    </source>
</evidence>
<proteinExistence type="predicted"/>
<evidence type="ECO:0000313" key="2">
    <source>
        <dbReference type="Proteomes" id="UP000050326"/>
    </source>
</evidence>
<dbReference type="RefSeq" id="WP_054874085.1">
    <property type="nucleotide sequence ID" value="NZ_LKET01000021.1"/>
</dbReference>
<gene>
    <name evidence="1" type="ORF">OXPF_09920</name>
</gene>
<sequence>MKLEKSDLMKIINDMSLLDDIEISKIPDIDLYMEQLTSFFDDKLGHLKRGSEDKILTKTMINNYTKLGILMPSKNKKYSKRHMILLILIYYLKQILSINDIHTIMAPILNNISTEEDDLIPLEDIYSTILEIKKKEFEKYYDVFDDKYKLIKEKTKTLSSENKDLAELFLVILILVAQADAQKRLAEKLIDKYFNS</sequence>
<name>A0A0P8WT10_9CLOT</name>
<organism evidence="1 2">
    <name type="scientific">Oxobacter pfennigii</name>
    <dbReference type="NCBI Taxonomy" id="36849"/>
    <lineage>
        <taxon>Bacteria</taxon>
        <taxon>Bacillati</taxon>
        <taxon>Bacillota</taxon>
        <taxon>Clostridia</taxon>
        <taxon>Eubacteriales</taxon>
        <taxon>Clostridiaceae</taxon>
        <taxon>Oxobacter</taxon>
    </lineage>
</organism>
<dbReference type="OrthoDB" id="3191472at2"/>
<accession>A0A0P8WT10</accession>
<dbReference type="PANTHER" id="PTHR40056:SF1">
    <property type="entry name" value="DUF1836 DOMAIN-CONTAINING PROTEIN"/>
    <property type="match status" value="1"/>
</dbReference>